<dbReference type="SUPFAM" id="SSF49313">
    <property type="entry name" value="Cadherin-like"/>
    <property type="match status" value="5"/>
</dbReference>
<dbReference type="CDD" id="cd11304">
    <property type="entry name" value="Cadherin_repeat"/>
    <property type="match status" value="5"/>
</dbReference>
<dbReference type="PANTHER" id="PTHR24028:SF146">
    <property type="entry name" value="CADHERIN 96CB, ISOFORM D-RELATED"/>
    <property type="match status" value="1"/>
</dbReference>
<keyword evidence="6 9" id="KW-0472">Membrane</keyword>
<feature type="domain" description="Cadherin" evidence="10">
    <location>
        <begin position="622"/>
        <end position="804"/>
    </location>
</feature>
<protein>
    <recommendedName>
        <fullName evidence="10">Cadherin domain-containing protein</fullName>
    </recommendedName>
</protein>
<evidence type="ECO:0000256" key="9">
    <source>
        <dbReference type="SAM" id="Phobius"/>
    </source>
</evidence>
<evidence type="ECO:0000256" key="3">
    <source>
        <dbReference type="ARBA" id="ARBA00022737"/>
    </source>
</evidence>
<feature type="domain" description="Cadherin" evidence="10">
    <location>
        <begin position="237"/>
        <end position="378"/>
    </location>
</feature>
<evidence type="ECO:0000256" key="1">
    <source>
        <dbReference type="ARBA" id="ARBA00004167"/>
    </source>
</evidence>
<dbReference type="InterPro" id="IPR002126">
    <property type="entry name" value="Cadherin-like_dom"/>
</dbReference>
<dbReference type="PROSITE" id="PS50268">
    <property type="entry name" value="CADHERIN_2"/>
    <property type="match status" value="5"/>
</dbReference>
<dbReference type="InterPro" id="IPR020894">
    <property type="entry name" value="Cadherin_CS"/>
</dbReference>
<evidence type="ECO:0000256" key="4">
    <source>
        <dbReference type="ARBA" id="ARBA00022837"/>
    </source>
</evidence>
<keyword evidence="5 9" id="KW-1133">Transmembrane helix</keyword>
<evidence type="ECO:0000256" key="6">
    <source>
        <dbReference type="ARBA" id="ARBA00023136"/>
    </source>
</evidence>
<feature type="domain" description="Cadherin" evidence="10">
    <location>
        <begin position="508"/>
        <end position="621"/>
    </location>
</feature>
<organism evidence="11 12">
    <name type="scientific">Schistosoma mattheei</name>
    <dbReference type="NCBI Taxonomy" id="31246"/>
    <lineage>
        <taxon>Eukaryota</taxon>
        <taxon>Metazoa</taxon>
        <taxon>Spiralia</taxon>
        <taxon>Lophotrochozoa</taxon>
        <taxon>Platyhelminthes</taxon>
        <taxon>Trematoda</taxon>
        <taxon>Digenea</taxon>
        <taxon>Strigeidida</taxon>
        <taxon>Schistosomatoidea</taxon>
        <taxon>Schistosomatidae</taxon>
        <taxon>Schistosoma</taxon>
    </lineage>
</organism>
<evidence type="ECO:0000259" key="10">
    <source>
        <dbReference type="PROSITE" id="PS50268"/>
    </source>
</evidence>
<dbReference type="PROSITE" id="PS00232">
    <property type="entry name" value="CADHERIN_1"/>
    <property type="match status" value="4"/>
</dbReference>
<feature type="transmembrane region" description="Helical" evidence="9">
    <location>
        <begin position="20"/>
        <end position="41"/>
    </location>
</feature>
<evidence type="ECO:0000313" key="11">
    <source>
        <dbReference type="Proteomes" id="UP000050791"/>
    </source>
</evidence>
<proteinExistence type="predicted"/>
<keyword evidence="3" id="KW-0677">Repeat</keyword>
<dbReference type="GO" id="GO:0005886">
    <property type="term" value="C:plasma membrane"/>
    <property type="evidence" value="ECO:0007669"/>
    <property type="project" value="InterPro"/>
</dbReference>
<dbReference type="PANTHER" id="PTHR24028">
    <property type="entry name" value="CADHERIN-87A"/>
    <property type="match status" value="1"/>
</dbReference>
<reference evidence="12" key="1">
    <citation type="submission" date="2023-11" db="UniProtKB">
        <authorList>
            <consortium name="WormBaseParasite"/>
        </authorList>
    </citation>
    <scope>IDENTIFICATION</scope>
</reference>
<feature type="domain" description="Cadherin" evidence="10">
    <location>
        <begin position="805"/>
        <end position="926"/>
    </location>
</feature>
<dbReference type="Pfam" id="PF00028">
    <property type="entry name" value="Cadherin"/>
    <property type="match status" value="2"/>
</dbReference>
<accession>A0AA85BU16</accession>
<evidence type="ECO:0000256" key="2">
    <source>
        <dbReference type="ARBA" id="ARBA00022692"/>
    </source>
</evidence>
<feature type="transmembrane region" description="Helical" evidence="9">
    <location>
        <begin position="981"/>
        <end position="1009"/>
    </location>
</feature>
<name>A0AA85BU16_9TREM</name>
<dbReference type="PRINTS" id="PR00205">
    <property type="entry name" value="CADHERIN"/>
</dbReference>
<dbReference type="Gene3D" id="2.60.40.60">
    <property type="entry name" value="Cadherins"/>
    <property type="match status" value="5"/>
</dbReference>
<evidence type="ECO:0000313" key="12">
    <source>
        <dbReference type="WBParaSite" id="SMTH1_81530.1"/>
    </source>
</evidence>
<dbReference type="InterPro" id="IPR050174">
    <property type="entry name" value="Protocadherin/Cadherin-CA"/>
</dbReference>
<dbReference type="Proteomes" id="UP000050791">
    <property type="component" value="Unassembled WGS sequence"/>
</dbReference>
<dbReference type="InterPro" id="IPR015919">
    <property type="entry name" value="Cadherin-like_sf"/>
</dbReference>
<comment type="subcellular location">
    <subcellularLocation>
        <location evidence="1">Membrane</location>
        <topology evidence="1">Single-pass membrane protein</topology>
    </subcellularLocation>
</comment>
<keyword evidence="4 8" id="KW-0106">Calcium</keyword>
<dbReference type="WBParaSite" id="SMTH1_81530.1">
    <property type="protein sequence ID" value="SMTH1_81530.1"/>
    <property type="gene ID" value="SMTH1_81530"/>
</dbReference>
<evidence type="ECO:0000256" key="5">
    <source>
        <dbReference type="ARBA" id="ARBA00022989"/>
    </source>
</evidence>
<dbReference type="GO" id="GO:0005509">
    <property type="term" value="F:calcium ion binding"/>
    <property type="evidence" value="ECO:0007669"/>
    <property type="project" value="UniProtKB-UniRule"/>
</dbReference>
<keyword evidence="7" id="KW-0325">Glycoprotein</keyword>
<feature type="domain" description="Cadherin" evidence="10">
    <location>
        <begin position="379"/>
        <end position="493"/>
    </location>
</feature>
<dbReference type="SMART" id="SM00112">
    <property type="entry name" value="CA"/>
    <property type="match status" value="5"/>
</dbReference>
<sequence length="1342" mass="153912">MNIKHHSFFHIKLNLMLFNYYYNFFQFWIVFYICTYLPHFYDGCQSIANIKITEYSNEQFINQSNFNTIHSSWPINPINSQLSINLSDILLQNLHLSIDDINGPLYFSDVEQSEPFIIRRRLNDDHSKFPWYELTSMIPVNRETICDIKRYPERISISQLCCSTNTRTAATTITNIEANLHSKNMYTFNDPCCMFLDITISSKGTYFLRIDINDLNDNAPKFQELIFGKSLINKHDNYGRFVINIIENTPNGRWIPLPKATDLDEGLNAYVQYSIKLPNNEPVWNDYFKLIDNVQNSNIDKMSIPTKVYLNTDTNEFSALATDYNGPGLLILKTLDREEISSFSFILVATDMGQPFPRSSSLNIWLRILDENDNPPVFEKSEFHIEVNENKAGIPLLNIHVNDSDIDSNARLNYYLRTVNGMNQVSPEYLRNHIQLLPSVEGVSLRISQPLDYEIQSHFIFEIVCVDQGHPPLSASAQIKITVLNMNDNAPIIKFYHQGQPLDSNYAQISIYENEFSNYSKENQILCHVHVTDLDNDLNSIQCSLEGNKSKQFELKEVSTNRLVQKRKIFDLTTVMLLDREVVPQHTLIVKCQDGMTESSLVGRNQLHIIVKDRNDNAPKFTQEHYIGHVKENTANTVVTLINSNTETMVNSYRNVIHATDLDIGSNAQIAYSLKSLYLPDYIKFVQNHTKENEQSLLLFIKNQTQSITISNDRKLLQNSTEDIVEHQTKRSLSYDTQKDVENFYIDPISGQLRTRMELDCEQQNVYYFAVIAIDQAVPPEKRHSTTALVTVIVDDENDNPPVLEQHHYIFDISEGLPRHSLIGQIKSTDADRDKENRYITYEIRDVVNINASNFIYVEQNTGIIYSRKFSIYTVHVVAHDRPTDPTKSLKRRYAVRIHIVNEQVSTIESQTNLLKNTDFDSPPVSRDTHSTKWLQPVRLNGKDKKDLDFEKRYPKIVSSTNNAYQSYQSTNILDESQQRYGLSTIAIVAALISVGGLLCLLLIGVVIAMKRIVPRTHNEIPIPLQKNNDRETDRSGISVWNMTSYPSTEYTLDMESGKIIEHHLGRQTGKYLNPGSNKSFGGDSANHLCHPTYPSTTHPLNNSAQRFSPVSISSLYGSVKYNTQPFKIPTTFKPTTRQISKDISVCDGSQTGLTTKHNSTLSKSCDELRIVTGPMNNLCVQNQTTPSYEEQIALNTDHLYAMKCQTIKSKYQELNNKQNHNIISGEYNNQLNDKNEQRIWLLSSNKNDIKTNKPGILLSPDDISDYQILEQMKYPSILRKSECYEIMPNSSKNNDTNSNNLFHEQQDNSQIKKQITGYNQQSTALLSARSLKCLNVQKSFV</sequence>
<evidence type="ECO:0000256" key="7">
    <source>
        <dbReference type="ARBA" id="ARBA00023180"/>
    </source>
</evidence>
<evidence type="ECO:0000256" key="8">
    <source>
        <dbReference type="PROSITE-ProRule" id="PRU00043"/>
    </source>
</evidence>
<dbReference type="GO" id="GO:0007156">
    <property type="term" value="P:homophilic cell adhesion via plasma membrane adhesion molecules"/>
    <property type="evidence" value="ECO:0007669"/>
    <property type="project" value="InterPro"/>
</dbReference>
<keyword evidence="2 9" id="KW-0812">Transmembrane</keyword>